<dbReference type="OrthoDB" id="5416084at2"/>
<dbReference type="EMBL" id="FMBC01000006">
    <property type="protein sequence ID" value="SCB99537.1"/>
    <property type="molecule type" value="Genomic_DNA"/>
</dbReference>
<dbReference type="SUPFAM" id="SSF144059">
    <property type="entry name" value="ImpE-like"/>
    <property type="match status" value="1"/>
</dbReference>
<accession>A0A1C4AY85</accession>
<keyword evidence="2" id="KW-1185">Reference proteome</keyword>
<dbReference type="InterPro" id="IPR009211">
    <property type="entry name" value="TagJ"/>
</dbReference>
<evidence type="ECO:0000313" key="2">
    <source>
        <dbReference type="Proteomes" id="UP000198515"/>
    </source>
</evidence>
<dbReference type="PIRSF" id="PIRSF029288">
    <property type="entry name" value="SciE_ImpE"/>
    <property type="match status" value="1"/>
</dbReference>
<organism evidence="1 2">
    <name type="scientific">Kosakonia oryziphila</name>
    <dbReference type="NCBI Taxonomy" id="1005667"/>
    <lineage>
        <taxon>Bacteria</taxon>
        <taxon>Pseudomonadati</taxon>
        <taxon>Pseudomonadota</taxon>
        <taxon>Gammaproteobacteria</taxon>
        <taxon>Enterobacterales</taxon>
        <taxon>Enterobacteriaceae</taxon>
        <taxon>Kosakonia</taxon>
    </lineage>
</organism>
<reference evidence="2" key="1">
    <citation type="submission" date="2016-08" db="EMBL/GenBank/DDBJ databases">
        <authorList>
            <person name="Varghese N."/>
            <person name="Submissions Spin"/>
        </authorList>
    </citation>
    <scope>NUCLEOTIDE SEQUENCE [LARGE SCALE GENOMIC DNA]</scope>
    <source>
        <strain evidence="2">REICA_142</strain>
    </source>
</reference>
<protein>
    <submittedName>
        <fullName evidence="1">Type VI secretion system protein ImpE</fullName>
    </submittedName>
</protein>
<proteinExistence type="predicted"/>
<dbReference type="RefSeq" id="WP_090133960.1">
    <property type="nucleotide sequence ID" value="NZ_FMBC01000006.1"/>
</dbReference>
<evidence type="ECO:0000313" key="1">
    <source>
        <dbReference type="EMBL" id="SCB99537.1"/>
    </source>
</evidence>
<dbReference type="Pfam" id="PF07024">
    <property type="entry name" value="ImpE"/>
    <property type="match status" value="1"/>
</dbReference>
<dbReference type="AlphaFoldDB" id="A0A1C4AY85"/>
<dbReference type="Gene3D" id="1.25.40.10">
    <property type="entry name" value="Tetratricopeptide repeat domain"/>
    <property type="match status" value="1"/>
</dbReference>
<gene>
    <name evidence="1" type="ORF">GA0061070_100629</name>
</gene>
<name>A0A1C4AY85_9ENTR</name>
<dbReference type="Proteomes" id="UP000198515">
    <property type="component" value="Unassembled WGS sequence"/>
</dbReference>
<dbReference type="InterPro" id="IPR011990">
    <property type="entry name" value="TPR-like_helical_dom_sf"/>
</dbReference>
<sequence>MNTLLQQLAGESLQESLARLESRIRTQPGDADLRAAFVQLLCLDGNWPRALAQLKSWLALKPQAQPTVTLLEQAINGERQRADVMAGRARPLTPDRQWPWLAAMVSALDPESTEPGAHREAALESAEANPGQLTTQAGETHTFDWLMDGDSRFGPVCEAIVNGRYFWLPFSAIAAMQFQPPASVTDLVWRHTLVRLLDGSEQVCQIPARYPLDSEAEERFKLARVTEWQALPGDAPHFLAHGQKAWLNDNAEYSLLDLATLSFDTAIADE</sequence>